<dbReference type="VEuPathDB" id="PiroplasmaDB:BOVATA_004310"/>
<dbReference type="RefSeq" id="XP_028865181.1">
    <property type="nucleotide sequence ID" value="XM_029009348.1"/>
</dbReference>
<dbReference type="GeneID" id="39872708"/>
<dbReference type="Pfam" id="PF13634">
    <property type="entry name" value="Nucleoporin_FG"/>
    <property type="match status" value="3"/>
</dbReference>
<comment type="caution">
    <text evidence="2">The sequence shown here is derived from an EMBL/GenBank/DDBJ whole genome shotgun (WGS) entry which is preliminary data.</text>
</comment>
<sequence length="693" mass="71585">MASSFSFAPAPGTATGSIFGASGTTSLNTASAPAFGTGTGTSLSGGIGQFGAPSTPGVAPTFGDAGKVGGTAFGQSAPAVGAVPQKVNSRCTVRLLTQLIPQWRGHFDVADLLLTAHEKNIAKVRPMVDRLVELDAQCWQSHDEIKNSLNGISLLQSKLQQEVNDRCKRQDAQNLISIKARRLSESLRPNETPRGSKISAMFRVPNHLHVQLTKELLDNIRSWRNEIHVLNMEVLSLKDIDMSQYVTTVNRVLGSHEKRISGLGDRLTKAVRGMDERHRNRDDLWSGVVDEPSELKRAFLTAVGLPIRPAANEGEPQATSSSDVGDEIKKQISYLRKFNTAFRETGSYNLDQSAYNIRDILQQPTQPPATSQFFGTTQPSTGLFGTGAPGTSSTPLFGGSTGTTGGIFGTTGSSNLFGAASKPAGTTNVFGATTGSTGTNLFGGSTTATTGTNVFGAGTTGTTNAFGTAATGTTGTTNLFGTGATGTSTTTGIFGSSSTPTFGQQQQTTTTGGVFGQQPASSGGLFGQQQPAASGGLFGQQSTTTGGLFGQQQPAASGSLFRPQQQPSTTGGLFGQQPTTTTGLFGQQQQASTTTNVFGQPQQSGTTTGGLFGNTTTTPSSTFTFGQQNTFAQQPNTSGGGLFGSTGSSTSLFGQQNTGGLFGQSGSTTSSTQPGGGSKSTAIVPYTPNPLLR</sequence>
<feature type="compositionally biased region" description="Low complexity" evidence="1">
    <location>
        <begin position="496"/>
        <end position="519"/>
    </location>
</feature>
<feature type="compositionally biased region" description="Polar residues" evidence="1">
    <location>
        <begin position="626"/>
        <end position="636"/>
    </location>
</feature>
<name>A0A2H6K7I5_9APIC</name>
<organism evidence="2 3">
    <name type="scientific">Babesia ovata</name>
    <dbReference type="NCBI Taxonomy" id="189622"/>
    <lineage>
        <taxon>Eukaryota</taxon>
        <taxon>Sar</taxon>
        <taxon>Alveolata</taxon>
        <taxon>Apicomplexa</taxon>
        <taxon>Aconoidasida</taxon>
        <taxon>Piroplasmida</taxon>
        <taxon>Babesiidae</taxon>
        <taxon>Babesia</taxon>
    </lineage>
</organism>
<protein>
    <submittedName>
        <fullName evidence="2">Nucleoporin NUP116 NSP116</fullName>
    </submittedName>
</protein>
<dbReference type="AlphaFoldDB" id="A0A2H6K7I5"/>
<dbReference type="GO" id="GO:0005643">
    <property type="term" value="C:nuclear pore"/>
    <property type="evidence" value="ECO:0007669"/>
    <property type="project" value="UniProtKB-ARBA"/>
</dbReference>
<dbReference type="EMBL" id="BDSA01000001">
    <property type="protein sequence ID" value="GBE58938.1"/>
    <property type="molecule type" value="Genomic_DNA"/>
</dbReference>
<feature type="region of interest" description="Disordered" evidence="1">
    <location>
        <begin position="496"/>
        <end position="693"/>
    </location>
</feature>
<evidence type="ECO:0000313" key="3">
    <source>
        <dbReference type="Proteomes" id="UP000236319"/>
    </source>
</evidence>
<feature type="compositionally biased region" description="Low complexity" evidence="1">
    <location>
        <begin position="664"/>
        <end position="673"/>
    </location>
</feature>
<evidence type="ECO:0000313" key="2">
    <source>
        <dbReference type="EMBL" id="GBE58938.1"/>
    </source>
</evidence>
<keyword evidence="3" id="KW-1185">Reference proteome</keyword>
<dbReference type="InterPro" id="IPR025574">
    <property type="entry name" value="Nucleoporin_FG_rpt"/>
</dbReference>
<feature type="compositionally biased region" description="Polar residues" evidence="1">
    <location>
        <begin position="591"/>
        <end position="604"/>
    </location>
</feature>
<feature type="compositionally biased region" description="Low complexity" evidence="1">
    <location>
        <begin position="645"/>
        <end position="654"/>
    </location>
</feature>
<feature type="compositionally biased region" description="Low complexity" evidence="1">
    <location>
        <begin position="613"/>
        <end position="625"/>
    </location>
</feature>
<accession>A0A2H6K7I5</accession>
<dbReference type="Proteomes" id="UP000236319">
    <property type="component" value="Unassembled WGS sequence"/>
</dbReference>
<feature type="compositionally biased region" description="Low complexity" evidence="1">
    <location>
        <begin position="569"/>
        <end position="590"/>
    </location>
</feature>
<gene>
    <name evidence="2" type="ORF">BOVATA_004310</name>
</gene>
<dbReference type="OrthoDB" id="2538017at2759"/>
<feature type="compositionally biased region" description="Polar residues" evidence="1">
    <location>
        <begin position="539"/>
        <end position="568"/>
    </location>
</feature>
<evidence type="ECO:0000256" key="1">
    <source>
        <dbReference type="SAM" id="MobiDB-lite"/>
    </source>
</evidence>
<reference evidence="2 3" key="1">
    <citation type="journal article" date="2017" name="BMC Genomics">
        <title>Whole-genome assembly of Babesia ovata and comparative genomics between closely related pathogens.</title>
        <authorList>
            <person name="Yamagishi J."/>
            <person name="Asada M."/>
            <person name="Hakimi H."/>
            <person name="Tanaka T.Q."/>
            <person name="Sugimoto C."/>
            <person name="Kawazu S."/>
        </authorList>
    </citation>
    <scope>NUCLEOTIDE SEQUENCE [LARGE SCALE GENOMIC DNA]</scope>
    <source>
        <strain evidence="2 3">Miyake</strain>
    </source>
</reference>
<proteinExistence type="predicted"/>